<dbReference type="OrthoDB" id="215442at2"/>
<proteinExistence type="predicted"/>
<dbReference type="Gene3D" id="2.50.20.10">
    <property type="entry name" value="Lipoprotein localisation LolA/LolB/LppX"/>
    <property type="match status" value="1"/>
</dbReference>
<dbReference type="AlphaFoldDB" id="A0A1U7CMN2"/>
<dbReference type="KEGG" id="pbor:BSF38_01634"/>
<sequence>MRNNRTAYLPVLASAFAVSWMIVGSPYRAVAQAPAPSAQPPAGQAPAASPGTAAEAPAEPPTEAERLIDAAIKKIAAVKSVSADLQQNVKMLGQKFEIKGRYLKAPASKVYLKMSISGLPGSTGTMLQVCDGEVLWDYQQILESQAYRRLSVKPIFERLNSPDIDPAMRDQVLGGLGFAGPETLLLGLRKSIKFDQKEEGDWEGKPVYILRGTWRNREGLIGPDQQPVRPMGWLPAYVPSQANLYIGKEDGWPYKLELLGKVPTVLIDTRTVGPDGRIQGSKASVERPDPSEILLIYSNVQLNPTIRPEEFAFQAPANANVEDNTEMITKTLDNAINMQAMQKRAEAAKKEGSVLEQPLEIPTPSATPEPPK</sequence>
<feature type="region of interest" description="Disordered" evidence="1">
    <location>
        <begin position="33"/>
        <end position="62"/>
    </location>
</feature>
<protein>
    <submittedName>
        <fullName evidence="2">Uncharacterized protein</fullName>
    </submittedName>
</protein>
<dbReference type="STRING" id="1387353.BSF38_01634"/>
<reference evidence="3" key="1">
    <citation type="submission" date="2016-12" db="EMBL/GenBank/DDBJ databases">
        <title>Comparative genomics of four Isosphaeraceae planctomycetes: a common pool of plasmids and glycoside hydrolase genes.</title>
        <authorList>
            <person name="Ivanova A."/>
        </authorList>
    </citation>
    <scope>NUCLEOTIDE SEQUENCE [LARGE SCALE GENOMIC DNA]</scope>
    <source>
        <strain evidence="3">PX4</strain>
    </source>
</reference>
<keyword evidence="3" id="KW-1185">Reference proteome</keyword>
<organism evidence="2 3">
    <name type="scientific">Paludisphaera borealis</name>
    <dbReference type="NCBI Taxonomy" id="1387353"/>
    <lineage>
        <taxon>Bacteria</taxon>
        <taxon>Pseudomonadati</taxon>
        <taxon>Planctomycetota</taxon>
        <taxon>Planctomycetia</taxon>
        <taxon>Isosphaerales</taxon>
        <taxon>Isosphaeraceae</taxon>
        <taxon>Paludisphaera</taxon>
    </lineage>
</organism>
<dbReference type="Proteomes" id="UP000186309">
    <property type="component" value="Chromosome"/>
</dbReference>
<feature type="compositionally biased region" description="Basic and acidic residues" evidence="1">
    <location>
        <begin position="344"/>
        <end position="353"/>
    </location>
</feature>
<gene>
    <name evidence="2" type="ORF">BSF38_01634</name>
</gene>
<feature type="region of interest" description="Disordered" evidence="1">
    <location>
        <begin position="344"/>
        <end position="372"/>
    </location>
</feature>
<evidence type="ECO:0000256" key="1">
    <source>
        <dbReference type="SAM" id="MobiDB-lite"/>
    </source>
</evidence>
<dbReference type="RefSeq" id="WP_076344616.1">
    <property type="nucleotide sequence ID" value="NZ_CP019082.1"/>
</dbReference>
<evidence type="ECO:0000313" key="3">
    <source>
        <dbReference type="Proteomes" id="UP000186309"/>
    </source>
</evidence>
<name>A0A1U7CMN2_9BACT</name>
<accession>A0A1U7CMN2</accession>
<feature type="compositionally biased region" description="Low complexity" evidence="1">
    <location>
        <begin position="33"/>
        <end position="57"/>
    </location>
</feature>
<evidence type="ECO:0000313" key="2">
    <source>
        <dbReference type="EMBL" id="APW60168.1"/>
    </source>
</evidence>
<dbReference type="EMBL" id="CP019082">
    <property type="protein sequence ID" value="APW60168.1"/>
    <property type="molecule type" value="Genomic_DNA"/>
</dbReference>